<reference evidence="2 3" key="1">
    <citation type="journal article" date="2018" name="Genome Biol. Evol.">
        <title>Multiple Roots of Fruiting Body Formation in Amoebozoa.</title>
        <authorList>
            <person name="Hillmann F."/>
            <person name="Forbes G."/>
            <person name="Novohradska S."/>
            <person name="Ferling I."/>
            <person name="Riege K."/>
            <person name="Groth M."/>
            <person name="Westermann M."/>
            <person name="Marz M."/>
            <person name="Spaller T."/>
            <person name="Winckler T."/>
            <person name="Schaap P."/>
            <person name="Glockner G."/>
        </authorList>
    </citation>
    <scope>NUCLEOTIDE SEQUENCE [LARGE SCALE GENOMIC DNA]</scope>
    <source>
        <strain evidence="2 3">Jena</strain>
    </source>
</reference>
<gene>
    <name evidence="2" type="ORF">PROFUN_06072</name>
</gene>
<name>A0A2P6NPR7_9EUKA</name>
<evidence type="ECO:0008006" key="4">
    <source>
        <dbReference type="Google" id="ProtNLM"/>
    </source>
</evidence>
<dbReference type="Proteomes" id="UP000241769">
    <property type="component" value="Unassembled WGS sequence"/>
</dbReference>
<dbReference type="SMART" id="SM00710">
    <property type="entry name" value="PbH1"/>
    <property type="match status" value="4"/>
</dbReference>
<dbReference type="Gene3D" id="2.160.20.10">
    <property type="entry name" value="Single-stranded right-handed beta-helix, Pectin lyase-like"/>
    <property type="match status" value="1"/>
</dbReference>
<protein>
    <recommendedName>
        <fullName evidence="4">Right handed beta helix domain-containing protein</fullName>
    </recommendedName>
</protein>
<dbReference type="InterPro" id="IPR011050">
    <property type="entry name" value="Pectin_lyase_fold/virulence"/>
</dbReference>
<dbReference type="EMBL" id="MDYQ01000037">
    <property type="protein sequence ID" value="PRP85950.1"/>
    <property type="molecule type" value="Genomic_DNA"/>
</dbReference>
<accession>A0A2P6NPR7</accession>
<keyword evidence="1" id="KW-0732">Signal</keyword>
<comment type="caution">
    <text evidence="2">The sequence shown here is derived from an EMBL/GenBank/DDBJ whole genome shotgun (WGS) entry which is preliminary data.</text>
</comment>
<evidence type="ECO:0000313" key="3">
    <source>
        <dbReference type="Proteomes" id="UP000241769"/>
    </source>
</evidence>
<feature type="chain" id="PRO_5015181413" description="Right handed beta helix domain-containing protein" evidence="1">
    <location>
        <begin position="19"/>
        <end position="622"/>
    </location>
</feature>
<evidence type="ECO:0000313" key="2">
    <source>
        <dbReference type="EMBL" id="PRP85950.1"/>
    </source>
</evidence>
<dbReference type="AlphaFoldDB" id="A0A2P6NPR7"/>
<feature type="signal peptide" evidence="1">
    <location>
        <begin position="1"/>
        <end position="18"/>
    </location>
</feature>
<dbReference type="InParanoid" id="A0A2P6NPR7"/>
<dbReference type="InterPro" id="IPR006626">
    <property type="entry name" value="PbH1"/>
</dbReference>
<dbReference type="InterPro" id="IPR012334">
    <property type="entry name" value="Pectin_lyas_fold"/>
</dbReference>
<sequence length="622" mass="67187">MKKHASLCFLFFCLSVASIDYFHGSIPESRPSGLATYTPPKNFSGPAFLKWASTQTIGADGNLQVGVTPGQYDVYTSGIMLNLGSISNTTFWLDGVELTFRVPLTDSAILSTNTENISIRGLTVHMNPPQSSQAQIYNITKVNSNTWNIDFRVCDGYPVGFFQKNQLKYVYDGQTLLPSPRFRSTFGLNFPVSNLTSDGVHLRVVAPASWLQENEIVVGDILGCPAAKGPVFSVITNSRNFSFIDYTITSAPNMGWWLQGGYGGHVLKRVRVMRNPTPPVPNSIPPVISLSSDAFHVVALQNGPIIVNCWVEAQRDDGVNLLSYYGRVWSYYPSDNTLLVNAPWFFAVGDVIRLYDDRLQPLGYATIAAMKVGVDKNTTFALSGGNNSLYSSAVYASDGNHVNTNFVISNNTFLGGRAHGILCKGHRGEISHNNFSLQALGDLFIMPAMNEGDYSSDISVKFNRFQDGGIMGGSGWVGGSIYVRGDTPDGYVPTAGAFSNITITDNIISGSGGSPALITSVKGLTFARNQFEGPFRSGGLPLLFLQNNEDATVVDNCVWGNISGIILSNDKSSGTRSDCAMTRTSTIQSTDMSVVPTTDKIGSAANLLIAIELTSLVMLSLL</sequence>
<keyword evidence="3" id="KW-1185">Reference proteome</keyword>
<dbReference type="SUPFAM" id="SSF51126">
    <property type="entry name" value="Pectin lyase-like"/>
    <property type="match status" value="1"/>
</dbReference>
<evidence type="ECO:0000256" key="1">
    <source>
        <dbReference type="SAM" id="SignalP"/>
    </source>
</evidence>
<proteinExistence type="predicted"/>
<organism evidence="2 3">
    <name type="scientific">Planoprotostelium fungivorum</name>
    <dbReference type="NCBI Taxonomy" id="1890364"/>
    <lineage>
        <taxon>Eukaryota</taxon>
        <taxon>Amoebozoa</taxon>
        <taxon>Evosea</taxon>
        <taxon>Variosea</taxon>
        <taxon>Cavosteliida</taxon>
        <taxon>Cavosteliaceae</taxon>
        <taxon>Planoprotostelium</taxon>
    </lineage>
</organism>